<evidence type="ECO:0000313" key="3">
    <source>
        <dbReference type="EMBL" id="EAT42748.1"/>
    </source>
</evidence>
<dbReference type="PANTHER" id="PTHR24260">
    <property type="match status" value="1"/>
</dbReference>
<dbReference type="PhylomeDB" id="Q178V1"/>
<name>Q178V1_AEDAE</name>
<dbReference type="InterPro" id="IPR009003">
    <property type="entry name" value="Peptidase_S1_PA"/>
</dbReference>
<dbReference type="InterPro" id="IPR001254">
    <property type="entry name" value="Trypsin_dom"/>
</dbReference>
<accession>Q178V1</accession>
<dbReference type="GO" id="GO:0004252">
    <property type="term" value="F:serine-type endopeptidase activity"/>
    <property type="evidence" value="ECO:0007669"/>
    <property type="project" value="InterPro"/>
</dbReference>
<proteinExistence type="inferred from homology"/>
<feature type="domain" description="Peptidase S1" evidence="2">
    <location>
        <begin position="24"/>
        <end position="246"/>
    </location>
</feature>
<dbReference type="HOGENOM" id="CLU_855824_0_0_1"/>
<reference evidence="3" key="3">
    <citation type="submission" date="2012-09" db="EMBL/GenBank/DDBJ databases">
        <authorList>
            <consortium name="VectorBase"/>
        </authorList>
    </citation>
    <scope>NUCLEOTIDE SEQUENCE</scope>
    <source>
        <strain evidence="3">Liverpool</strain>
    </source>
</reference>
<reference evidence="3" key="1">
    <citation type="submission" date="2005-10" db="EMBL/GenBank/DDBJ databases">
        <authorList>
            <person name="Loftus B.J."/>
            <person name="Nene V.M."/>
            <person name="Hannick L.I."/>
            <person name="Bidwell S."/>
            <person name="Haas B."/>
            <person name="Amedeo P."/>
            <person name="Orvis J."/>
            <person name="Wortman J.R."/>
            <person name="White O.R."/>
            <person name="Salzberg S."/>
            <person name="Shumway M."/>
            <person name="Koo H."/>
            <person name="Zhao Y."/>
            <person name="Holmes M."/>
            <person name="Miller J."/>
            <person name="Schatz M."/>
            <person name="Pop M."/>
            <person name="Pai G."/>
            <person name="Utterback T."/>
            <person name="Rogers Y.-H."/>
            <person name="Kravitz S."/>
            <person name="Fraser C.M."/>
        </authorList>
    </citation>
    <scope>NUCLEOTIDE SEQUENCE</scope>
    <source>
        <strain evidence="3">Liverpool</strain>
    </source>
</reference>
<comment type="similarity">
    <text evidence="1">Belongs to the peptidase S1 family. CLIP subfamily.</text>
</comment>
<dbReference type="AlphaFoldDB" id="Q178V1"/>
<evidence type="ECO:0000313" key="4">
    <source>
        <dbReference type="Proteomes" id="UP000682892"/>
    </source>
</evidence>
<dbReference type="Proteomes" id="UP000682892">
    <property type="component" value="Unassembled WGS sequence"/>
</dbReference>
<dbReference type="EMBL" id="CH477358">
    <property type="protein sequence ID" value="EAT42748.1"/>
    <property type="molecule type" value="Genomic_DNA"/>
</dbReference>
<dbReference type="Gene3D" id="2.40.10.10">
    <property type="entry name" value="Trypsin-like serine proteases"/>
    <property type="match status" value="1"/>
</dbReference>
<dbReference type="InterPro" id="IPR001314">
    <property type="entry name" value="Peptidase_S1A"/>
</dbReference>
<organism evidence="3 4">
    <name type="scientific">Aedes aegypti</name>
    <name type="common">Yellowfever mosquito</name>
    <name type="synonym">Culex aegypti</name>
    <dbReference type="NCBI Taxonomy" id="7159"/>
    <lineage>
        <taxon>Eukaryota</taxon>
        <taxon>Metazoa</taxon>
        <taxon>Ecdysozoa</taxon>
        <taxon>Arthropoda</taxon>
        <taxon>Hexapoda</taxon>
        <taxon>Insecta</taxon>
        <taxon>Pterygota</taxon>
        <taxon>Neoptera</taxon>
        <taxon>Endopterygota</taxon>
        <taxon>Diptera</taxon>
        <taxon>Nematocera</taxon>
        <taxon>Culicoidea</taxon>
        <taxon>Culicidae</taxon>
        <taxon>Culicinae</taxon>
        <taxon>Aedini</taxon>
        <taxon>Aedes</taxon>
        <taxon>Stegomyia</taxon>
    </lineage>
</organism>
<gene>
    <name evidence="3" type="ORF">AaeL_AAEL005764</name>
</gene>
<dbReference type="SUPFAM" id="SSF50494">
    <property type="entry name" value="Trypsin-like serine proteases"/>
    <property type="match status" value="1"/>
</dbReference>
<dbReference type="PROSITE" id="PS50240">
    <property type="entry name" value="TRYPSIN_DOM"/>
    <property type="match status" value="1"/>
</dbReference>
<dbReference type="VEuPathDB" id="VectorBase:AAEL013032"/>
<dbReference type="PRINTS" id="PR00722">
    <property type="entry name" value="CHYMOTRYPSIN"/>
</dbReference>
<dbReference type="GO" id="GO:0006508">
    <property type="term" value="P:proteolysis"/>
    <property type="evidence" value="ECO:0007669"/>
    <property type="project" value="InterPro"/>
</dbReference>
<sequence length="325" mass="36989">MLLYLIYKISCTRTSKCLGRKQTPSPIALHKGYTSRVGLIWNASELDTHQCGATLVDYRFAVTSAYCVQKNPTKPKFIITENTREIVPIEQIIIHPEFCHDQPQNDIALLKLGGFLKQNAQLVPTCLWLDGTKSEDWVLKVSAYGTSFAERDSYRQDSYDQYTIDFQPDEIEECDTLQHNRLHCLNNSMSLIPGACNIDVGGPVYNVSGKIVYLHGIVSNLNEGCEKDLLVIRIDVHIPWIIYNIFDHSSERMAPHPQLPPKVPDSPFNPFSGFPVIGSPNGSFLQLPVFKNLQLPSFRDLLSNLIQRFSFIRDIFSDEMHSHRY</sequence>
<dbReference type="Pfam" id="PF00089">
    <property type="entry name" value="Trypsin"/>
    <property type="match status" value="1"/>
</dbReference>
<protein>
    <submittedName>
        <fullName evidence="3">AAEL005764-PA</fullName>
    </submittedName>
</protein>
<dbReference type="PANTHER" id="PTHR24260:SF147">
    <property type="entry name" value="EG:BACR7A4.3 PROTEIN-RELATED"/>
    <property type="match status" value="1"/>
</dbReference>
<dbReference type="PaxDb" id="7159-AAEL005764-PA"/>
<dbReference type="eggNOG" id="KOG3627">
    <property type="taxonomic scope" value="Eukaryota"/>
</dbReference>
<reference evidence="3" key="2">
    <citation type="journal article" date="2007" name="Science">
        <title>Genome sequence of Aedes aegypti, a major arbovirus vector.</title>
        <authorList>
            <person name="Nene V."/>
            <person name="Wortman J.R."/>
            <person name="Lawson D."/>
            <person name="Haas B."/>
            <person name="Kodira C."/>
            <person name="Tu Z.J."/>
            <person name="Loftus B."/>
            <person name="Xi Z."/>
            <person name="Megy K."/>
            <person name="Grabherr M."/>
            <person name="Ren Q."/>
            <person name="Zdobnov E.M."/>
            <person name="Lobo N.F."/>
            <person name="Campbell K.S."/>
            <person name="Brown S.E."/>
            <person name="Bonaldo M.F."/>
            <person name="Zhu J."/>
            <person name="Sinkins S.P."/>
            <person name="Hogenkamp D.G."/>
            <person name="Amedeo P."/>
            <person name="Arensburger P."/>
            <person name="Atkinson P.W."/>
            <person name="Bidwell S."/>
            <person name="Biedler J."/>
            <person name="Birney E."/>
            <person name="Bruggner R.V."/>
            <person name="Costas J."/>
            <person name="Coy M.R."/>
            <person name="Crabtree J."/>
            <person name="Crawford M."/>
            <person name="Debruyn B."/>
            <person name="Decaprio D."/>
            <person name="Eiglmeier K."/>
            <person name="Eisenstadt E."/>
            <person name="El-Dorry H."/>
            <person name="Gelbart W.M."/>
            <person name="Gomes S.L."/>
            <person name="Hammond M."/>
            <person name="Hannick L.I."/>
            <person name="Hogan J.R."/>
            <person name="Holmes M.H."/>
            <person name="Jaffe D."/>
            <person name="Johnston J.S."/>
            <person name="Kennedy R.C."/>
            <person name="Koo H."/>
            <person name="Kravitz S."/>
            <person name="Kriventseva E.V."/>
            <person name="Kulp D."/>
            <person name="Labutti K."/>
            <person name="Lee E."/>
            <person name="Li S."/>
            <person name="Lovin D.D."/>
            <person name="Mao C."/>
            <person name="Mauceli E."/>
            <person name="Menck C.F."/>
            <person name="Miller J.R."/>
            <person name="Montgomery P."/>
            <person name="Mori A."/>
            <person name="Nascimento A.L."/>
            <person name="Naveira H.F."/>
            <person name="Nusbaum C."/>
            <person name="O'leary S."/>
            <person name="Orvis J."/>
            <person name="Pertea M."/>
            <person name="Quesneville H."/>
            <person name="Reidenbach K.R."/>
            <person name="Rogers Y.H."/>
            <person name="Roth C.W."/>
            <person name="Schneider J.R."/>
            <person name="Schatz M."/>
            <person name="Shumway M."/>
            <person name="Stanke M."/>
            <person name="Stinson E.O."/>
            <person name="Tubio J.M."/>
            <person name="Vanzee J.P."/>
            <person name="Verjovski-Almeida S."/>
            <person name="Werner D."/>
            <person name="White O."/>
            <person name="Wyder S."/>
            <person name="Zeng Q."/>
            <person name="Zhao Q."/>
            <person name="Zhao Y."/>
            <person name="Hill C.A."/>
            <person name="Raikhel A.S."/>
            <person name="Soares M.B."/>
            <person name="Knudson D.L."/>
            <person name="Lee N.H."/>
            <person name="Galagan J."/>
            <person name="Salzberg S.L."/>
            <person name="Paulsen I.T."/>
            <person name="Dimopoulos G."/>
            <person name="Collins F.H."/>
            <person name="Birren B."/>
            <person name="Fraser-Liggett C.M."/>
            <person name="Severson D.W."/>
        </authorList>
    </citation>
    <scope>NUCLEOTIDE SEQUENCE [LARGE SCALE GENOMIC DNA]</scope>
    <source>
        <strain evidence="3">Liverpool</strain>
    </source>
</reference>
<evidence type="ECO:0000256" key="1">
    <source>
        <dbReference type="ARBA" id="ARBA00024195"/>
    </source>
</evidence>
<dbReference type="SMART" id="SM00020">
    <property type="entry name" value="Tryp_SPc"/>
    <property type="match status" value="1"/>
</dbReference>
<evidence type="ECO:0000259" key="2">
    <source>
        <dbReference type="PROSITE" id="PS50240"/>
    </source>
</evidence>
<dbReference type="InterPro" id="IPR051333">
    <property type="entry name" value="CLIP_Serine_Protease"/>
</dbReference>
<dbReference type="InterPro" id="IPR043504">
    <property type="entry name" value="Peptidase_S1_PA_chymotrypsin"/>
</dbReference>